<evidence type="ECO:0000313" key="1">
    <source>
        <dbReference type="EMBL" id="RSH91599.1"/>
    </source>
</evidence>
<sequence>MSTTVTEPASSSIVGLSLRAEPPAASSLSDLETKGYTVVSGVLSKDRAQHYVDELYAWLESFGLGFKSNDRSTWHVANVPQFEKGGLFFRHGVAHEQFVWDLRSEPAVIDAFAKIWGTDELIVSYDTVNVSLPYPKEEMDESRTKPWPHVDQSPLRTFKHCIQGIVNLYENGPLDGGLVVLDGSLPLFAEYFACHDAPDGGWPQADWFRHSEETLQWFYDRGCKWVKVEAQPGDLILWDSRTIHYGDAARGDRPRMAAYVCYKPAKDISSEMLALKRDCFAEYSGTTHDPLNFRVANAKTRS</sequence>
<reference evidence="1 2" key="1">
    <citation type="submission" date="2018-11" db="EMBL/GenBank/DDBJ databases">
        <title>Genome sequence of Saitozyma podzolica DSM 27192.</title>
        <authorList>
            <person name="Aliyu H."/>
            <person name="Gorte O."/>
            <person name="Ochsenreither K."/>
        </authorList>
    </citation>
    <scope>NUCLEOTIDE SEQUENCE [LARGE SCALE GENOMIC DNA]</scope>
    <source>
        <strain evidence="1 2">DSM 27192</strain>
    </source>
</reference>
<dbReference type="InterPro" id="IPR008775">
    <property type="entry name" value="Phytyl_CoA_dOase-like"/>
</dbReference>
<organism evidence="1 2">
    <name type="scientific">Saitozyma podzolica</name>
    <dbReference type="NCBI Taxonomy" id="1890683"/>
    <lineage>
        <taxon>Eukaryota</taxon>
        <taxon>Fungi</taxon>
        <taxon>Dikarya</taxon>
        <taxon>Basidiomycota</taxon>
        <taxon>Agaricomycotina</taxon>
        <taxon>Tremellomycetes</taxon>
        <taxon>Tremellales</taxon>
        <taxon>Trimorphomycetaceae</taxon>
        <taxon>Saitozyma</taxon>
    </lineage>
</organism>
<dbReference type="PANTHER" id="PTHR31630:SF6">
    <property type="entry name" value="PHYTANOYL-COA DIOXYGENASE-RELATED"/>
    <property type="match status" value="1"/>
</dbReference>
<dbReference type="SUPFAM" id="SSF51197">
    <property type="entry name" value="Clavaminate synthase-like"/>
    <property type="match status" value="1"/>
</dbReference>
<dbReference type="EMBL" id="RSCD01000007">
    <property type="protein sequence ID" value="RSH91599.1"/>
    <property type="molecule type" value="Genomic_DNA"/>
</dbReference>
<dbReference type="OrthoDB" id="445007at2759"/>
<dbReference type="PANTHER" id="PTHR31630">
    <property type="entry name" value="PHYTANOYL-COA DIOXYGENASE-RELATED-RELATED"/>
    <property type="match status" value="1"/>
</dbReference>
<name>A0A427YKK2_9TREE</name>
<gene>
    <name evidence="1" type="ORF">EHS25_008968</name>
</gene>
<dbReference type="Pfam" id="PF05721">
    <property type="entry name" value="PhyH"/>
    <property type="match status" value="1"/>
</dbReference>
<accession>A0A427YKK2</accession>
<dbReference type="AlphaFoldDB" id="A0A427YKK2"/>
<dbReference type="Gene3D" id="2.60.120.620">
    <property type="entry name" value="q2cbj1_9rhob like domain"/>
    <property type="match status" value="1"/>
</dbReference>
<evidence type="ECO:0008006" key="3">
    <source>
        <dbReference type="Google" id="ProtNLM"/>
    </source>
</evidence>
<evidence type="ECO:0000313" key="2">
    <source>
        <dbReference type="Proteomes" id="UP000279259"/>
    </source>
</evidence>
<dbReference type="Proteomes" id="UP000279259">
    <property type="component" value="Unassembled WGS sequence"/>
</dbReference>
<protein>
    <recommendedName>
        <fullName evidence="3">Phytanoyl-CoA dioxygenase</fullName>
    </recommendedName>
</protein>
<comment type="caution">
    <text evidence="1">The sequence shown here is derived from an EMBL/GenBank/DDBJ whole genome shotgun (WGS) entry which is preliminary data.</text>
</comment>
<proteinExistence type="predicted"/>
<keyword evidence="2" id="KW-1185">Reference proteome</keyword>